<dbReference type="Pfam" id="PF09711">
    <property type="entry name" value="Cas_Csn2"/>
    <property type="match status" value="1"/>
</dbReference>
<proteinExistence type="predicted"/>
<dbReference type="NCBIfam" id="TIGR01866">
    <property type="entry name" value="cas_Csn2"/>
    <property type="match status" value="1"/>
</dbReference>
<protein>
    <submittedName>
        <fullName evidence="1">Type II-A CRISPR-associated protein Csn2</fullName>
    </submittedName>
</protein>
<sequence length="223" mass="26056">MKMVHPDLSGELLKDKIVFTEWIIESPELFAGYLQELYGQCARCEGKFVLSQGIKELDISKYVEIITDPFAVELNGRKIINKLYAELNELSKDEMMYTKTLQLTQHIQEYLLDLESNTNHILQFNNEMDVAGLLKIMDVKIEDSTEKFFERLVCYIKNAIEVLSVKVFVFINLRSFLTDNQMQELIQEITYQEVHALFIENQERTCLKGGIRYIIDKDGCEIY</sequence>
<reference evidence="1 2" key="1">
    <citation type="submission" date="2020-08" db="EMBL/GenBank/DDBJ databases">
        <title>Genome public.</title>
        <authorList>
            <person name="Liu C."/>
            <person name="Sun Q."/>
        </authorList>
    </citation>
    <scope>NUCLEOTIDE SEQUENCE [LARGE SCALE GENOMIC DNA]</scope>
    <source>
        <strain evidence="1 2">BX17</strain>
    </source>
</reference>
<dbReference type="Proteomes" id="UP000652847">
    <property type="component" value="Unassembled WGS sequence"/>
</dbReference>
<dbReference type="Gene3D" id="3.40.50.11940">
    <property type="match status" value="2"/>
</dbReference>
<evidence type="ECO:0000313" key="2">
    <source>
        <dbReference type="Proteomes" id="UP000652847"/>
    </source>
</evidence>
<gene>
    <name evidence="1" type="primary">csn2</name>
    <name evidence="1" type="ORF">H8S54_16365</name>
</gene>
<name>A0A8I0AL47_9FIRM</name>
<dbReference type="AlphaFoldDB" id="A0A8I0AL47"/>
<dbReference type="EMBL" id="JACOOT010000038">
    <property type="protein sequence ID" value="MBC5652635.1"/>
    <property type="molecule type" value="Genomic_DNA"/>
</dbReference>
<dbReference type="CDD" id="cd09644">
    <property type="entry name" value="Csn2"/>
    <property type="match status" value="1"/>
</dbReference>
<evidence type="ECO:0000313" key="1">
    <source>
        <dbReference type="EMBL" id="MBC5652635.1"/>
    </source>
</evidence>
<comment type="caution">
    <text evidence="1">The sequence shown here is derived from an EMBL/GenBank/DDBJ whole genome shotgun (WGS) entry which is preliminary data.</text>
</comment>
<accession>A0A8I0AL47</accession>
<keyword evidence="2" id="KW-1185">Reference proteome</keyword>
<organism evidence="1 2">
    <name type="scientific">Blautia segnis</name>
    <dbReference type="NCBI Taxonomy" id="2763030"/>
    <lineage>
        <taxon>Bacteria</taxon>
        <taxon>Bacillati</taxon>
        <taxon>Bacillota</taxon>
        <taxon>Clostridia</taxon>
        <taxon>Lachnospirales</taxon>
        <taxon>Lachnospiraceae</taxon>
        <taxon>Blautia</taxon>
    </lineage>
</organism>
<dbReference type="InterPro" id="IPR038600">
    <property type="entry name" value="Csn2_sf"/>
</dbReference>
<dbReference type="InterPro" id="IPR010146">
    <property type="entry name" value="CRISPR-assoc_prot_Csn2-typ"/>
</dbReference>